<dbReference type="HOGENOM" id="CLU_2450200_0_0_9"/>
<gene>
    <name evidence="1" type="ORF">HMPREF0373_01597</name>
</gene>
<sequence length="89" mass="10367">MWNDTKGEQDNLCLALINPRLCKKLSIKVAVEQHDTKTTVPYLHVFLDNTWNLKNCAFIRLDKPEYVPEKNSKRLSTKGRTNLYIDEGM</sequence>
<comment type="caution">
    <text evidence="1">The sequence shown here is derived from an EMBL/GenBank/DDBJ whole genome shotgun (WGS) entry which is preliminary data.</text>
</comment>
<dbReference type="GeneID" id="42787415"/>
<protein>
    <submittedName>
        <fullName evidence="1">Uncharacterized protein</fullName>
    </submittedName>
</protein>
<proteinExistence type="predicted"/>
<evidence type="ECO:0000313" key="2">
    <source>
        <dbReference type="Proteomes" id="UP000016608"/>
    </source>
</evidence>
<dbReference type="EMBL" id="AWVJ01000093">
    <property type="protein sequence ID" value="ERK46947.1"/>
    <property type="molecule type" value="Genomic_DNA"/>
</dbReference>
<keyword evidence="2" id="KW-1185">Reference proteome</keyword>
<dbReference type="eggNOG" id="ENOG50341V6">
    <property type="taxonomic scope" value="Bacteria"/>
</dbReference>
<dbReference type="RefSeq" id="WP_021740051.1">
    <property type="nucleotide sequence ID" value="NZ_KI271163.1"/>
</dbReference>
<evidence type="ECO:0000313" key="1">
    <source>
        <dbReference type="EMBL" id="ERK46947.1"/>
    </source>
</evidence>
<dbReference type="PATRIC" id="fig|1256908.3.peg.1482"/>
<organism evidence="1 2">
    <name type="scientific">Eubacterium ramulus ATCC 29099</name>
    <dbReference type="NCBI Taxonomy" id="1256908"/>
    <lineage>
        <taxon>Bacteria</taxon>
        <taxon>Bacillati</taxon>
        <taxon>Bacillota</taxon>
        <taxon>Clostridia</taxon>
        <taxon>Eubacteriales</taxon>
        <taxon>Eubacteriaceae</taxon>
        <taxon>Eubacterium</taxon>
    </lineage>
</organism>
<accession>U2R8F0</accession>
<reference evidence="1 2" key="1">
    <citation type="submission" date="2013-06" db="EMBL/GenBank/DDBJ databases">
        <authorList>
            <person name="Weinstock G."/>
            <person name="Sodergren E."/>
            <person name="Lobos E.A."/>
            <person name="Fulton L."/>
            <person name="Fulton R."/>
            <person name="Courtney L."/>
            <person name="Fronick C."/>
            <person name="O'Laughlin M."/>
            <person name="Godfrey J."/>
            <person name="Wilson R.M."/>
            <person name="Miner T."/>
            <person name="Farmer C."/>
            <person name="Delehaunty K."/>
            <person name="Cordes M."/>
            <person name="Minx P."/>
            <person name="Tomlinson C."/>
            <person name="Chen J."/>
            <person name="Wollam A."/>
            <person name="Pepin K.H."/>
            <person name="Bhonagiri V."/>
            <person name="Zhang X."/>
            <person name="Warren W."/>
            <person name="Mitreva M."/>
            <person name="Mardis E.R."/>
            <person name="Wilson R.K."/>
        </authorList>
    </citation>
    <scope>NUCLEOTIDE SEQUENCE [LARGE SCALE GENOMIC DNA]</scope>
    <source>
        <strain evidence="1 2">ATCC 29099</strain>
    </source>
</reference>
<dbReference type="Proteomes" id="UP000016608">
    <property type="component" value="Unassembled WGS sequence"/>
</dbReference>
<dbReference type="AlphaFoldDB" id="U2R8F0"/>
<name>U2R8F0_EUBRA</name>